<reference evidence="2" key="1">
    <citation type="journal article" date="2020" name="Stud. Mycol.">
        <title>101 Dothideomycetes genomes: a test case for predicting lifestyles and emergence of pathogens.</title>
        <authorList>
            <person name="Haridas S."/>
            <person name="Albert R."/>
            <person name="Binder M."/>
            <person name="Bloem J."/>
            <person name="Labutti K."/>
            <person name="Salamov A."/>
            <person name="Andreopoulos B."/>
            <person name="Baker S."/>
            <person name="Barry K."/>
            <person name="Bills G."/>
            <person name="Bluhm B."/>
            <person name="Cannon C."/>
            <person name="Castanera R."/>
            <person name="Culley D."/>
            <person name="Daum C."/>
            <person name="Ezra D."/>
            <person name="Gonzalez J."/>
            <person name="Henrissat B."/>
            <person name="Kuo A."/>
            <person name="Liang C."/>
            <person name="Lipzen A."/>
            <person name="Lutzoni F."/>
            <person name="Magnuson J."/>
            <person name="Mondo S."/>
            <person name="Nolan M."/>
            <person name="Ohm R."/>
            <person name="Pangilinan J."/>
            <person name="Park H.-J."/>
            <person name="Ramirez L."/>
            <person name="Alfaro M."/>
            <person name="Sun H."/>
            <person name="Tritt A."/>
            <person name="Yoshinaga Y."/>
            <person name="Zwiers L.-H."/>
            <person name="Turgeon B."/>
            <person name="Goodwin S."/>
            <person name="Spatafora J."/>
            <person name="Crous P."/>
            <person name="Grigoriev I."/>
        </authorList>
    </citation>
    <scope>NUCLEOTIDE SEQUENCE</scope>
    <source>
        <strain evidence="2">CBS 279.74</strain>
    </source>
</reference>
<protein>
    <submittedName>
        <fullName evidence="2">Uncharacterized protein</fullName>
    </submittedName>
</protein>
<evidence type="ECO:0000256" key="1">
    <source>
        <dbReference type="SAM" id="Phobius"/>
    </source>
</evidence>
<accession>A0A6G1JXL5</accession>
<gene>
    <name evidence="2" type="ORF">K504DRAFT_100669</name>
</gene>
<keyword evidence="1" id="KW-1133">Transmembrane helix</keyword>
<keyword evidence="1" id="KW-0472">Membrane</keyword>
<feature type="transmembrane region" description="Helical" evidence="1">
    <location>
        <begin position="12"/>
        <end position="33"/>
    </location>
</feature>
<evidence type="ECO:0000313" key="3">
    <source>
        <dbReference type="Proteomes" id="UP000799428"/>
    </source>
</evidence>
<sequence length="74" mass="8482">MGWDRYEGPPYLSIYLSIYLLYPLLSLSLSLSLSRQTRRARVSGMDRSSFREGCLFCRLSRPASSFSTTLQLIP</sequence>
<proteinExistence type="predicted"/>
<keyword evidence="3" id="KW-1185">Reference proteome</keyword>
<organism evidence="2 3">
    <name type="scientific">Pleomassaria siparia CBS 279.74</name>
    <dbReference type="NCBI Taxonomy" id="1314801"/>
    <lineage>
        <taxon>Eukaryota</taxon>
        <taxon>Fungi</taxon>
        <taxon>Dikarya</taxon>
        <taxon>Ascomycota</taxon>
        <taxon>Pezizomycotina</taxon>
        <taxon>Dothideomycetes</taxon>
        <taxon>Pleosporomycetidae</taxon>
        <taxon>Pleosporales</taxon>
        <taxon>Pleomassariaceae</taxon>
        <taxon>Pleomassaria</taxon>
    </lineage>
</organism>
<dbReference type="EMBL" id="MU005779">
    <property type="protein sequence ID" value="KAF2705354.1"/>
    <property type="molecule type" value="Genomic_DNA"/>
</dbReference>
<name>A0A6G1JXL5_9PLEO</name>
<keyword evidence="1" id="KW-0812">Transmembrane</keyword>
<dbReference type="AlphaFoldDB" id="A0A6G1JXL5"/>
<dbReference type="Proteomes" id="UP000799428">
    <property type="component" value="Unassembled WGS sequence"/>
</dbReference>
<evidence type="ECO:0000313" key="2">
    <source>
        <dbReference type="EMBL" id="KAF2705354.1"/>
    </source>
</evidence>